<dbReference type="GO" id="GO:0004577">
    <property type="term" value="F:N-acetylglucosaminyldiphosphodolichol N-acetylglucosaminyltransferase activity"/>
    <property type="evidence" value="ECO:0007669"/>
    <property type="project" value="UniProtKB-EC"/>
</dbReference>
<keyword evidence="10" id="KW-1185">Reference proteome</keyword>
<keyword evidence="7" id="KW-0256">Endoplasmic reticulum</keyword>
<dbReference type="Pfam" id="PF12554">
    <property type="entry name" value="MOZART1"/>
    <property type="match status" value="1"/>
</dbReference>
<keyword evidence="6 9" id="KW-0808">Transferase</keyword>
<organism evidence="9 10">
    <name type="scientific">Tribonema minus</name>
    <dbReference type="NCBI Taxonomy" id="303371"/>
    <lineage>
        <taxon>Eukaryota</taxon>
        <taxon>Sar</taxon>
        <taxon>Stramenopiles</taxon>
        <taxon>Ochrophyta</taxon>
        <taxon>PX clade</taxon>
        <taxon>Xanthophyceae</taxon>
        <taxon>Tribonematales</taxon>
        <taxon>Tribonemataceae</taxon>
        <taxon>Tribonema</taxon>
    </lineage>
</organism>
<evidence type="ECO:0000256" key="4">
    <source>
        <dbReference type="ARBA" id="ARBA00017468"/>
    </source>
</evidence>
<evidence type="ECO:0000256" key="2">
    <source>
        <dbReference type="ARBA" id="ARBA00006962"/>
    </source>
</evidence>
<name>A0A835ZKP1_9STRA</name>
<evidence type="ECO:0000256" key="5">
    <source>
        <dbReference type="ARBA" id="ARBA00022676"/>
    </source>
</evidence>
<dbReference type="EC" id="2.4.1.141" evidence="3"/>
<dbReference type="GO" id="GO:0005783">
    <property type="term" value="C:endoplasmic reticulum"/>
    <property type="evidence" value="ECO:0007669"/>
    <property type="project" value="UniProtKB-SubCell"/>
</dbReference>
<evidence type="ECO:0000256" key="3">
    <source>
        <dbReference type="ARBA" id="ARBA00012614"/>
    </source>
</evidence>
<proteinExistence type="inferred from homology"/>
<dbReference type="InterPro" id="IPR022214">
    <property type="entry name" value="MZT1"/>
</dbReference>
<dbReference type="SUPFAM" id="SSF53756">
    <property type="entry name" value="UDP-Glycosyltransferase/glycogen phosphorylase"/>
    <property type="match status" value="1"/>
</dbReference>
<dbReference type="Pfam" id="PF04101">
    <property type="entry name" value="Glyco_tran_28_C"/>
    <property type="match status" value="1"/>
</dbReference>
<accession>A0A835ZKP1</accession>
<comment type="subcellular location">
    <subcellularLocation>
        <location evidence="1">Endoplasmic reticulum</location>
    </subcellularLocation>
</comment>
<dbReference type="Gene3D" id="3.40.50.2000">
    <property type="entry name" value="Glycogen Phosphorylase B"/>
    <property type="match status" value="1"/>
</dbReference>
<keyword evidence="5" id="KW-0328">Glycosyltransferase</keyword>
<comment type="similarity">
    <text evidence="2">Belongs to the glycosyltransferase 28 family.</text>
</comment>
<dbReference type="GO" id="GO:0000931">
    <property type="term" value="C:gamma-tubulin ring complex"/>
    <property type="evidence" value="ECO:0007669"/>
    <property type="project" value="InterPro"/>
</dbReference>
<reference evidence="9" key="1">
    <citation type="submission" date="2021-02" db="EMBL/GenBank/DDBJ databases">
        <title>First Annotated Genome of the Yellow-green Alga Tribonema minus.</title>
        <authorList>
            <person name="Mahan K.M."/>
        </authorList>
    </citation>
    <scope>NUCLEOTIDE SEQUENCE</scope>
    <source>
        <strain evidence="9">UTEX B ZZ1240</strain>
    </source>
</reference>
<feature type="domain" description="Glycosyl transferase family 28 C-terminal" evidence="8">
    <location>
        <begin position="51"/>
        <end position="196"/>
    </location>
</feature>
<protein>
    <recommendedName>
        <fullName evidence="4">UDP-N-acetylglucosamine transferase subunit ALG13</fullName>
        <ecNumber evidence="3">2.4.1.141</ecNumber>
    </recommendedName>
</protein>
<dbReference type="PANTHER" id="PTHR12867:SF6">
    <property type="entry name" value="N-ACETYLGLUCOSAMINYLDIPHOSPHODOLICHOL N-ACETYLGLUCOSAMINYLTRANSFERASE"/>
    <property type="match status" value="1"/>
</dbReference>
<dbReference type="OrthoDB" id="20273at2759"/>
<comment type="caution">
    <text evidence="9">The sequence shown here is derived from an EMBL/GenBank/DDBJ whole genome shotgun (WGS) entry which is preliminary data.</text>
</comment>
<gene>
    <name evidence="9" type="ORF">JKP88DRAFT_347336</name>
</gene>
<evidence type="ECO:0000313" key="10">
    <source>
        <dbReference type="Proteomes" id="UP000664859"/>
    </source>
</evidence>
<evidence type="ECO:0000256" key="7">
    <source>
        <dbReference type="ARBA" id="ARBA00022824"/>
    </source>
</evidence>
<evidence type="ECO:0000313" key="9">
    <source>
        <dbReference type="EMBL" id="KAG5192830.1"/>
    </source>
</evidence>
<dbReference type="GO" id="GO:0033566">
    <property type="term" value="P:gamma-tubulin complex localization"/>
    <property type="evidence" value="ECO:0007669"/>
    <property type="project" value="InterPro"/>
</dbReference>
<evidence type="ECO:0000256" key="1">
    <source>
        <dbReference type="ARBA" id="ARBA00004240"/>
    </source>
</evidence>
<dbReference type="PANTHER" id="PTHR12867">
    <property type="entry name" value="GLYCOSYL TRANSFERASE-RELATED"/>
    <property type="match status" value="1"/>
</dbReference>
<dbReference type="AlphaFoldDB" id="A0A835ZKP1"/>
<evidence type="ECO:0000259" key="8">
    <source>
        <dbReference type="Pfam" id="PF04101"/>
    </source>
</evidence>
<evidence type="ECO:0000256" key="6">
    <source>
        <dbReference type="ARBA" id="ARBA00022679"/>
    </source>
</evidence>
<dbReference type="EMBL" id="JAFCMP010000002">
    <property type="protein sequence ID" value="KAG5192830.1"/>
    <property type="molecule type" value="Genomic_DNA"/>
</dbReference>
<dbReference type="InterPro" id="IPR039042">
    <property type="entry name" value="Alg13-like"/>
</dbReference>
<dbReference type="Proteomes" id="UP000664859">
    <property type="component" value="Unassembled WGS sequence"/>
</dbReference>
<sequence length="215" mass="23208">MAEAADAAETLEVLHEVSSILHTGLDKESLRVLIGLCESGVNPEALALVKMVFVTVGTTLFDELIRAADQDDVLQRLWQLGYRRVLMQTGKGAYQPAEGDRRCGMHVSCYRFKPTLAEDMARADLIISHAGAGSIMEALTLAKPLVVVVNDALMGNHQSELARAMAERCHALAATPPRLARALSADALAALRPYPPPPRADAFLLVLNEEVARDG</sequence>
<dbReference type="InterPro" id="IPR007235">
    <property type="entry name" value="Glyco_trans_28_C"/>
</dbReference>
<dbReference type="GO" id="GO:0006488">
    <property type="term" value="P:dolichol-linked oligosaccharide biosynthetic process"/>
    <property type="evidence" value="ECO:0007669"/>
    <property type="project" value="InterPro"/>
</dbReference>